<feature type="domain" description="DUF4037" evidence="1">
    <location>
        <begin position="188"/>
        <end position="286"/>
    </location>
</feature>
<name>Q2JEV2_FRACC</name>
<reference evidence="2 3" key="1">
    <citation type="journal article" date="2007" name="Genome Res.">
        <title>Genome characteristics of facultatively symbiotic Frankia sp. strains reflect host range and host plant biogeography.</title>
        <authorList>
            <person name="Normand P."/>
            <person name="Lapierre P."/>
            <person name="Tisa L.S."/>
            <person name="Gogarten J.P."/>
            <person name="Alloisio N."/>
            <person name="Bagnarol E."/>
            <person name="Bassi C.A."/>
            <person name="Berry A.M."/>
            <person name="Bickhart D.M."/>
            <person name="Choisne N."/>
            <person name="Couloux A."/>
            <person name="Cournoyer B."/>
            <person name="Cruveiller S."/>
            <person name="Daubin V."/>
            <person name="Demange N."/>
            <person name="Francino M.P."/>
            <person name="Goltsman E."/>
            <person name="Huang Y."/>
            <person name="Kopp O.R."/>
            <person name="Labarre L."/>
            <person name="Lapidus A."/>
            <person name="Lavire C."/>
            <person name="Marechal J."/>
            <person name="Martinez M."/>
            <person name="Mastronunzio J.E."/>
            <person name="Mullin B.C."/>
            <person name="Niemann J."/>
            <person name="Pujic P."/>
            <person name="Rawnsley T."/>
            <person name="Rouy Z."/>
            <person name="Schenowitz C."/>
            <person name="Sellstedt A."/>
            <person name="Tavares F."/>
            <person name="Tomkins J.P."/>
            <person name="Vallenet D."/>
            <person name="Valverde C."/>
            <person name="Wall L.G."/>
            <person name="Wang Y."/>
            <person name="Medigue C."/>
            <person name="Benson D.R."/>
        </authorList>
    </citation>
    <scope>NUCLEOTIDE SEQUENCE [LARGE SCALE GENOMIC DNA]</scope>
    <source>
        <strain evidence="3">DSM 45818 / CECT 9043 / CcI3</strain>
    </source>
</reference>
<organism evidence="2 3">
    <name type="scientific">Frankia casuarinae (strain DSM 45818 / CECT 9043 / HFP020203 / CcI3)</name>
    <dbReference type="NCBI Taxonomy" id="106370"/>
    <lineage>
        <taxon>Bacteria</taxon>
        <taxon>Bacillati</taxon>
        <taxon>Actinomycetota</taxon>
        <taxon>Actinomycetes</taxon>
        <taxon>Frankiales</taxon>
        <taxon>Frankiaceae</taxon>
        <taxon>Frankia</taxon>
    </lineage>
</organism>
<dbReference type="KEGG" id="fra:Francci3_0806"/>
<sequence length="407" mass="44511">MSGPEDAGSIPATSTSRPVVVADLWSASRRAAMFSGRDPRTPVRPAWIWWAAVRWCPGGPRPGPPGASLREPRGRDLLAVRPLVPGVPHAAALLGEGSEVLGFDDEVSPDHDFGPRVQLFVPPGFDTEPVNVTLERLPARFEGFPVIYPDSDRHDGRPHHQVEVTTTRAFFVDRLGVDPADGMGLADWLLAPTQILASLTGGVVLHDPLALLTARRRALAWYPDDVWRYVLAAGWLRVSQEEPFVGRAGGRDDDLGSRVLAARVARDLARIGFLLECRWAPYNKWLMTAFAQLALGGQVGRYLHRALRAMRWREREAALCAAASHLADVTNRLGLAEPVDPAPRRFHTRDIQILGADRLTRALTDAISDPQLRALLTGFGHRPDGLLGHLPGASGRLAAWLMTVHAE</sequence>
<accession>Q2JEV2</accession>
<evidence type="ECO:0000313" key="3">
    <source>
        <dbReference type="Proteomes" id="UP000001937"/>
    </source>
</evidence>
<dbReference type="EMBL" id="CP000249">
    <property type="protein sequence ID" value="ABD10190.1"/>
    <property type="molecule type" value="Genomic_DNA"/>
</dbReference>
<protein>
    <recommendedName>
        <fullName evidence="1">DUF4037 domain-containing protein</fullName>
    </recommendedName>
</protein>
<dbReference type="Proteomes" id="UP000001937">
    <property type="component" value="Chromosome"/>
</dbReference>
<dbReference type="HOGENOM" id="CLU_056336_0_0_11"/>
<dbReference type="Pfam" id="PF13228">
    <property type="entry name" value="DUF4037"/>
    <property type="match status" value="1"/>
</dbReference>
<evidence type="ECO:0000259" key="1">
    <source>
        <dbReference type="Pfam" id="PF13228"/>
    </source>
</evidence>
<dbReference type="eggNOG" id="COG0457">
    <property type="taxonomic scope" value="Bacteria"/>
</dbReference>
<evidence type="ECO:0000313" key="2">
    <source>
        <dbReference type="EMBL" id="ABD10190.1"/>
    </source>
</evidence>
<dbReference type="AlphaFoldDB" id="Q2JEV2"/>
<gene>
    <name evidence="2" type="ordered locus">Francci3_0806</name>
</gene>
<keyword evidence="3" id="KW-1185">Reference proteome</keyword>
<proteinExistence type="predicted"/>
<dbReference type="InterPro" id="IPR025117">
    <property type="entry name" value="DUF4037"/>
</dbReference>
<dbReference type="STRING" id="106370.Francci3_0806"/>